<proteinExistence type="predicted"/>
<evidence type="ECO:0000313" key="2">
    <source>
        <dbReference type="EMBL" id="RCV45497.1"/>
    </source>
</evidence>
<dbReference type="AlphaFoldDB" id="A0A368SSU7"/>
<dbReference type="OrthoDB" id="10596526at2759"/>
<accession>A0A368SSU7</accession>
<evidence type="ECO:0000256" key="1">
    <source>
        <dbReference type="SAM" id="MobiDB-lite"/>
    </source>
</evidence>
<protein>
    <submittedName>
        <fullName evidence="2">Uncharacterized protein</fullName>
    </submittedName>
</protein>
<reference evidence="2" key="1">
    <citation type="journal article" date="2012" name="Nat. Biotechnol.">
        <title>Reference genome sequence of the model plant Setaria.</title>
        <authorList>
            <person name="Bennetzen J.L."/>
            <person name="Schmutz J."/>
            <person name="Wang H."/>
            <person name="Percifield R."/>
            <person name="Hawkins J."/>
            <person name="Pontaroli A.C."/>
            <person name="Estep M."/>
            <person name="Feng L."/>
            <person name="Vaughn J.N."/>
            <person name="Grimwood J."/>
            <person name="Jenkins J."/>
            <person name="Barry K."/>
            <person name="Lindquist E."/>
            <person name="Hellsten U."/>
            <person name="Deshpande S."/>
            <person name="Wang X."/>
            <person name="Wu X."/>
            <person name="Mitros T."/>
            <person name="Triplett J."/>
            <person name="Yang X."/>
            <person name="Ye C.Y."/>
            <person name="Mauro-Herrera M."/>
            <person name="Wang L."/>
            <person name="Li P."/>
            <person name="Sharma M."/>
            <person name="Sharma R."/>
            <person name="Ronald P.C."/>
            <person name="Panaud O."/>
            <person name="Kellogg E.A."/>
            <person name="Brutnell T.P."/>
            <person name="Doust A.N."/>
            <person name="Tuskan G.A."/>
            <person name="Rokhsar D."/>
            <person name="Devos K.M."/>
        </authorList>
    </citation>
    <scope>NUCLEOTIDE SEQUENCE [LARGE SCALE GENOMIC DNA]</scope>
    <source>
        <strain evidence="2">Yugu1</strain>
    </source>
</reference>
<sequence>MTWHPLSEEERGLLLSRDIKRRGGRGVGRLAATERKGLRVKRAKGGRHGISPPSLPPPPPPPLLKTKFPRRCQLMGGAPAASAETGRRNIWFFQWVLVGRERKGDGRARRFLVSTGMYAPAFGIGFFMLSTPRREIGNRSVTAAAECGRNTLRLPGILFWKRGRGRHESCRCRCSYAAASYVQVRSLSRWD</sequence>
<feature type="region of interest" description="Disordered" evidence="1">
    <location>
        <begin position="34"/>
        <end position="61"/>
    </location>
</feature>
<reference evidence="2" key="2">
    <citation type="submission" date="2015-07" db="EMBL/GenBank/DDBJ databases">
        <authorList>
            <person name="Noorani M."/>
        </authorList>
    </citation>
    <scope>NUCLEOTIDE SEQUENCE</scope>
    <source>
        <strain evidence="2">Yugu1</strain>
    </source>
</reference>
<feature type="compositionally biased region" description="Basic residues" evidence="1">
    <location>
        <begin position="38"/>
        <end position="47"/>
    </location>
</feature>
<dbReference type="EMBL" id="CM003536">
    <property type="protein sequence ID" value="RCV45497.1"/>
    <property type="molecule type" value="Genomic_DNA"/>
</dbReference>
<gene>
    <name evidence="2" type="ORF">SETIT_9G459300v2</name>
</gene>
<organism evidence="2">
    <name type="scientific">Setaria italica</name>
    <name type="common">Foxtail millet</name>
    <name type="synonym">Panicum italicum</name>
    <dbReference type="NCBI Taxonomy" id="4555"/>
    <lineage>
        <taxon>Eukaryota</taxon>
        <taxon>Viridiplantae</taxon>
        <taxon>Streptophyta</taxon>
        <taxon>Embryophyta</taxon>
        <taxon>Tracheophyta</taxon>
        <taxon>Spermatophyta</taxon>
        <taxon>Magnoliopsida</taxon>
        <taxon>Liliopsida</taxon>
        <taxon>Poales</taxon>
        <taxon>Poaceae</taxon>
        <taxon>PACMAD clade</taxon>
        <taxon>Panicoideae</taxon>
        <taxon>Panicodae</taxon>
        <taxon>Paniceae</taxon>
        <taxon>Cenchrinae</taxon>
        <taxon>Setaria</taxon>
    </lineage>
</organism>
<name>A0A368SSU7_SETIT</name>